<gene>
    <name evidence="1" type="ORF">MSPICULIGERA_LOCUS11752</name>
</gene>
<accession>A0AA36CSA8</accession>
<evidence type="ECO:0000313" key="2">
    <source>
        <dbReference type="Proteomes" id="UP001177023"/>
    </source>
</evidence>
<dbReference type="EMBL" id="CATQJA010002618">
    <property type="protein sequence ID" value="CAJ0573393.1"/>
    <property type="molecule type" value="Genomic_DNA"/>
</dbReference>
<dbReference type="AlphaFoldDB" id="A0AA36CSA8"/>
<organism evidence="1 2">
    <name type="scientific">Mesorhabditis spiculigera</name>
    <dbReference type="NCBI Taxonomy" id="96644"/>
    <lineage>
        <taxon>Eukaryota</taxon>
        <taxon>Metazoa</taxon>
        <taxon>Ecdysozoa</taxon>
        <taxon>Nematoda</taxon>
        <taxon>Chromadorea</taxon>
        <taxon>Rhabditida</taxon>
        <taxon>Rhabditina</taxon>
        <taxon>Rhabditomorpha</taxon>
        <taxon>Rhabditoidea</taxon>
        <taxon>Rhabditidae</taxon>
        <taxon>Mesorhabditinae</taxon>
        <taxon>Mesorhabditis</taxon>
    </lineage>
</organism>
<protein>
    <submittedName>
        <fullName evidence="1">Uncharacterized protein</fullName>
    </submittedName>
</protein>
<comment type="caution">
    <text evidence="1">The sequence shown here is derived from an EMBL/GenBank/DDBJ whole genome shotgun (WGS) entry which is preliminary data.</text>
</comment>
<proteinExistence type="predicted"/>
<name>A0AA36CSA8_9BILA</name>
<reference evidence="1" key="1">
    <citation type="submission" date="2023-06" db="EMBL/GenBank/DDBJ databases">
        <authorList>
            <person name="Delattre M."/>
        </authorList>
    </citation>
    <scope>NUCLEOTIDE SEQUENCE</scope>
    <source>
        <strain evidence="1">AF72</strain>
    </source>
</reference>
<sequence>MRDTPPLQQWERGQRQIDHIVLHSHSVSGDNMVDWDKLTTKVAELAGNLARGKADAVVLGDDPKSWLIRRRRWSNEGLLIAVRPKLIVLATCDYRFRRTSTTSDWDAYHDAVVLADGPLRPRRFETYYDNGNNLRVAAIGEMDVYILDAFPISRLSHKRNFEAGVKQFNDESPFCWIPKRELAIHHFLATPGAQATRFLLTPEFGLDWAHKAVDHVVQHYAQNQYEKKH</sequence>
<keyword evidence="2" id="KW-1185">Reference proteome</keyword>
<feature type="non-terminal residue" evidence="1">
    <location>
        <position position="229"/>
    </location>
</feature>
<evidence type="ECO:0000313" key="1">
    <source>
        <dbReference type="EMBL" id="CAJ0573393.1"/>
    </source>
</evidence>
<dbReference type="Proteomes" id="UP001177023">
    <property type="component" value="Unassembled WGS sequence"/>
</dbReference>